<dbReference type="KEGG" id="abam:B1s21122_01025"/>
<evidence type="ECO:0000313" key="4">
    <source>
        <dbReference type="Proteomes" id="UP000217153"/>
    </source>
</evidence>
<keyword evidence="1" id="KW-0732">Signal</keyword>
<dbReference type="OrthoDB" id="7197847at2"/>
<proteinExistence type="predicted"/>
<dbReference type="Gene3D" id="3.40.50.1820">
    <property type="entry name" value="alpha/beta hydrolase"/>
    <property type="match status" value="1"/>
</dbReference>
<protein>
    <recommendedName>
        <fullName evidence="2">DUF6351 domain-containing protein</fullName>
    </recommendedName>
</protein>
<feature type="signal peptide" evidence="1">
    <location>
        <begin position="1"/>
        <end position="32"/>
    </location>
</feature>
<dbReference type="InterPro" id="IPR045556">
    <property type="entry name" value="DUF6351"/>
</dbReference>
<dbReference type="InterPro" id="IPR029058">
    <property type="entry name" value="AB_hydrolase_fold"/>
</dbReference>
<sequence>MKNLKLTKGLVALSSAALIAAFTVAVPTVARAADDCQETTILSGIKVVDIEKCTGTDMNKSKYEIIMPAKFNGTLMVYSHGIRYNVNLPAIPVVAPKGSLINYAADVAPSEEVAAALLAQGFALAGAGVQNQGWNLEESVESALQVLTIARDKYSKINKVVTWGNSLGGLAAQSLAEQMPGAVDAVAPMCIADSAQAEITMAGDFLWGMKTLFNPAIKGTNYSAGQAGYVEMLTDLGTVLTTLGALSAAIAANPTAPAWPSTTTAPAALQALPVRSVVLLLGLMAGIPTQSNTYDASSGPAGASETTFGLVLSPALAVLENGAEAAILAVIANYDMEVRYGGVVFDNSTTNYAARVAEELDQFAAPLTGRSNATAVLGYLSLMPRVKANAAAVAKMNSVYQLQGKIEVPTIQLAATADQIAPAGAAQYLKNQYEASVASGVSKSGKLLTIWNKPDDSYTQFSSAGAPITPAVKTNGTGHCNYTTSQILAIAKLAASAAKTGKLPSNSAVKAAIKNEPNLFVDPNFAAPLLKFRQ</sequence>
<dbReference type="SUPFAM" id="SSF53474">
    <property type="entry name" value="alpha/beta-Hydrolases"/>
    <property type="match status" value="1"/>
</dbReference>
<evidence type="ECO:0000259" key="2">
    <source>
        <dbReference type="Pfam" id="PF19878"/>
    </source>
</evidence>
<dbReference type="AlphaFoldDB" id="A0A249JWP7"/>
<reference evidence="4" key="1">
    <citation type="submission" date="2016-10" db="EMBL/GenBank/DDBJ databases">
        <title>High microdiversification within the ubiquitous acI lineage of Actinobacteria.</title>
        <authorList>
            <person name="Neuenschwander S.M."/>
            <person name="Salcher M."/>
            <person name="Ghai R."/>
            <person name="Pernthaler J."/>
        </authorList>
    </citation>
    <scope>NUCLEOTIDE SEQUENCE [LARGE SCALE GENOMIC DNA]</scope>
</reference>
<name>A0A249JWP7_9ACTN</name>
<dbReference type="Pfam" id="PF19878">
    <property type="entry name" value="DUF6351"/>
    <property type="match status" value="1"/>
</dbReference>
<dbReference type="RefSeq" id="WP_095680261.1">
    <property type="nucleotide sequence ID" value="NZ_CP016768.2"/>
</dbReference>
<gene>
    <name evidence="3" type="ORF">B1s21122_01025</name>
</gene>
<keyword evidence="4" id="KW-1185">Reference proteome</keyword>
<evidence type="ECO:0000256" key="1">
    <source>
        <dbReference type="SAM" id="SignalP"/>
    </source>
</evidence>
<feature type="chain" id="PRO_5012896761" description="DUF6351 domain-containing protein" evidence="1">
    <location>
        <begin position="33"/>
        <end position="534"/>
    </location>
</feature>
<organism evidence="3 4">
    <name type="scientific">Candidatus Nanopelagicus limnae</name>
    <dbReference type="NCBI Taxonomy" id="1884634"/>
    <lineage>
        <taxon>Bacteria</taxon>
        <taxon>Bacillati</taxon>
        <taxon>Actinomycetota</taxon>
        <taxon>Actinomycetes</taxon>
        <taxon>Candidatus Nanopelagicales</taxon>
        <taxon>Candidatus Nanopelagicaceae</taxon>
        <taxon>Candidatus Nanopelagicus</taxon>
    </lineage>
</organism>
<feature type="domain" description="DUF6351" evidence="2">
    <location>
        <begin position="33"/>
        <end position="198"/>
    </location>
</feature>
<dbReference type="Proteomes" id="UP000217153">
    <property type="component" value="Chromosome"/>
</dbReference>
<dbReference type="EMBL" id="CP016768">
    <property type="protein sequence ID" value="ASY08949.1"/>
    <property type="molecule type" value="Genomic_DNA"/>
</dbReference>
<accession>A0A249JWP7</accession>
<evidence type="ECO:0000313" key="3">
    <source>
        <dbReference type="EMBL" id="ASY08949.1"/>
    </source>
</evidence>